<feature type="transmembrane region" description="Helical" evidence="1">
    <location>
        <begin position="191"/>
        <end position="211"/>
    </location>
</feature>
<dbReference type="Proteomes" id="UP000612585">
    <property type="component" value="Unassembled WGS sequence"/>
</dbReference>
<protein>
    <submittedName>
        <fullName evidence="2">ABC transporter</fullName>
    </submittedName>
</protein>
<keyword evidence="1" id="KW-0812">Transmembrane</keyword>
<organism evidence="2 3">
    <name type="scientific">Virgisporangium aurantiacum</name>
    <dbReference type="NCBI Taxonomy" id="175570"/>
    <lineage>
        <taxon>Bacteria</taxon>
        <taxon>Bacillati</taxon>
        <taxon>Actinomycetota</taxon>
        <taxon>Actinomycetes</taxon>
        <taxon>Micromonosporales</taxon>
        <taxon>Micromonosporaceae</taxon>
        <taxon>Virgisporangium</taxon>
    </lineage>
</organism>
<feature type="transmembrane region" description="Helical" evidence="1">
    <location>
        <begin position="151"/>
        <end position="171"/>
    </location>
</feature>
<accession>A0A8J3Z8Y7</accession>
<evidence type="ECO:0000256" key="1">
    <source>
        <dbReference type="SAM" id="Phobius"/>
    </source>
</evidence>
<dbReference type="EMBL" id="BOPG01000031">
    <property type="protein sequence ID" value="GIJ57381.1"/>
    <property type="molecule type" value="Genomic_DNA"/>
</dbReference>
<dbReference type="AlphaFoldDB" id="A0A8J3Z8Y7"/>
<comment type="caution">
    <text evidence="2">The sequence shown here is derived from an EMBL/GenBank/DDBJ whole genome shotgun (WGS) entry which is preliminary data.</text>
</comment>
<gene>
    <name evidence="2" type="ORF">Vau01_048970</name>
</gene>
<keyword evidence="1" id="KW-1133">Transmembrane helix</keyword>
<evidence type="ECO:0000313" key="3">
    <source>
        <dbReference type="Proteomes" id="UP000612585"/>
    </source>
</evidence>
<proteinExistence type="predicted"/>
<feature type="transmembrane region" description="Helical" evidence="1">
    <location>
        <begin position="124"/>
        <end position="144"/>
    </location>
</feature>
<evidence type="ECO:0000313" key="2">
    <source>
        <dbReference type="EMBL" id="GIJ57381.1"/>
    </source>
</evidence>
<name>A0A8J3Z8Y7_9ACTN</name>
<reference evidence="2" key="1">
    <citation type="submission" date="2021-01" db="EMBL/GenBank/DDBJ databases">
        <title>Whole genome shotgun sequence of Virgisporangium aurantiacum NBRC 16421.</title>
        <authorList>
            <person name="Komaki H."/>
            <person name="Tamura T."/>
        </authorList>
    </citation>
    <scope>NUCLEOTIDE SEQUENCE</scope>
    <source>
        <strain evidence="2">NBRC 16421</strain>
    </source>
</reference>
<dbReference type="RefSeq" id="WP_203996683.1">
    <property type="nucleotide sequence ID" value="NZ_BOPG01000031.1"/>
</dbReference>
<keyword evidence="1" id="KW-0472">Membrane</keyword>
<feature type="transmembrane region" description="Helical" evidence="1">
    <location>
        <begin position="52"/>
        <end position="73"/>
    </location>
</feature>
<sequence length="214" mass="21480">MNIVRAEWTKLRTTPGPAWLLLATVTGTVALGAAVCSPGGCVDATRLALSGVYLGQAPVAVLGVLSISGEYSTRLIHVTLTAIPNRPAVLAAKALVLAVVVAAAGSLAVLGSLLVAGVGLRDGWVGAGTVAYLALVAVLSLGTAALVRDSAAAIGTVLGLLFLPPVLTQLVTDEHLRRLLDGAAPGPSARIGVVAAWSAGALLAGTLRLRFRDT</sequence>
<feature type="transmembrane region" description="Helical" evidence="1">
    <location>
        <begin position="94"/>
        <end position="118"/>
    </location>
</feature>
<keyword evidence="3" id="KW-1185">Reference proteome</keyword>